<dbReference type="NCBIfam" id="TIGR00229">
    <property type="entry name" value="sensory_box"/>
    <property type="match status" value="3"/>
</dbReference>
<dbReference type="EC" id="2.7.13.3" evidence="3"/>
<dbReference type="Pfam" id="PF02518">
    <property type="entry name" value="HATPase_c"/>
    <property type="match status" value="1"/>
</dbReference>
<evidence type="ECO:0000256" key="12">
    <source>
        <dbReference type="ARBA" id="ARBA00022840"/>
    </source>
</evidence>
<dbReference type="FunFam" id="2.10.70.100:FF:000001">
    <property type="entry name" value="Sensory transduction histidine kinase"/>
    <property type="match status" value="1"/>
</dbReference>
<feature type="domain" description="Histidine kinase" evidence="17">
    <location>
        <begin position="778"/>
        <end position="996"/>
    </location>
</feature>
<evidence type="ECO:0000256" key="9">
    <source>
        <dbReference type="ARBA" id="ARBA00022737"/>
    </source>
</evidence>
<dbReference type="GO" id="GO:0005886">
    <property type="term" value="C:plasma membrane"/>
    <property type="evidence" value="ECO:0007669"/>
    <property type="project" value="UniProtKB-SubCell"/>
</dbReference>
<evidence type="ECO:0000256" key="5">
    <source>
        <dbReference type="ARBA" id="ARBA00022519"/>
    </source>
</evidence>
<dbReference type="Gene3D" id="1.10.287.130">
    <property type="match status" value="1"/>
</dbReference>
<dbReference type="Pfam" id="PF13675">
    <property type="entry name" value="PilJ"/>
    <property type="match status" value="1"/>
</dbReference>
<evidence type="ECO:0000256" key="1">
    <source>
        <dbReference type="ARBA" id="ARBA00000085"/>
    </source>
</evidence>
<feature type="domain" description="PAS" evidence="18">
    <location>
        <begin position="226"/>
        <end position="297"/>
    </location>
</feature>
<evidence type="ECO:0000256" key="16">
    <source>
        <dbReference type="SAM" id="Phobius"/>
    </source>
</evidence>
<dbReference type="PROSITE" id="PS50112">
    <property type="entry name" value="PAS"/>
    <property type="match status" value="3"/>
</dbReference>
<comment type="caution">
    <text evidence="20">The sequence shown here is derived from an EMBL/GenBank/DDBJ whole genome shotgun (WGS) entry which is preliminary data.</text>
</comment>
<dbReference type="InterPro" id="IPR005467">
    <property type="entry name" value="His_kinase_dom"/>
</dbReference>
<dbReference type="EMBL" id="LAZR01010459">
    <property type="protein sequence ID" value="KKM66827.1"/>
    <property type="molecule type" value="Genomic_DNA"/>
</dbReference>
<dbReference type="PANTHER" id="PTHR43304:SF1">
    <property type="entry name" value="PAC DOMAIN-CONTAINING PROTEIN"/>
    <property type="match status" value="1"/>
</dbReference>
<keyword evidence="9" id="KW-0677">Repeat</keyword>
<keyword evidence="8 16" id="KW-0812">Transmembrane</keyword>
<dbReference type="Pfam" id="PF08447">
    <property type="entry name" value="PAS_3"/>
    <property type="match status" value="1"/>
</dbReference>
<dbReference type="InterPro" id="IPR000700">
    <property type="entry name" value="PAS-assoc_C"/>
</dbReference>
<dbReference type="GO" id="GO:0000155">
    <property type="term" value="F:phosphorelay sensor kinase activity"/>
    <property type="evidence" value="ECO:0007669"/>
    <property type="project" value="InterPro"/>
</dbReference>
<dbReference type="InterPro" id="IPR003594">
    <property type="entry name" value="HATPase_dom"/>
</dbReference>
<keyword evidence="12" id="KW-0067">ATP-binding</keyword>
<dbReference type="Gene3D" id="3.30.450.20">
    <property type="entry name" value="PAS domain"/>
    <property type="match status" value="3"/>
</dbReference>
<reference evidence="20" key="1">
    <citation type="journal article" date="2015" name="Nature">
        <title>Complex archaea that bridge the gap between prokaryotes and eukaryotes.</title>
        <authorList>
            <person name="Spang A."/>
            <person name="Saw J.H."/>
            <person name="Jorgensen S.L."/>
            <person name="Zaremba-Niedzwiedzka K."/>
            <person name="Martijn J."/>
            <person name="Lind A.E."/>
            <person name="van Eijk R."/>
            <person name="Schleper C."/>
            <person name="Guy L."/>
            <person name="Ettema T.J."/>
        </authorList>
    </citation>
    <scope>NUCLEOTIDE SEQUENCE</scope>
</reference>
<feature type="domain" description="PAS" evidence="18">
    <location>
        <begin position="477"/>
        <end position="550"/>
    </location>
</feature>
<dbReference type="InterPro" id="IPR036890">
    <property type="entry name" value="HATPase_C_sf"/>
</dbReference>
<dbReference type="PRINTS" id="PR00344">
    <property type="entry name" value="BCTRLSENSOR"/>
</dbReference>
<keyword evidence="6" id="KW-0597">Phosphoprotein</keyword>
<dbReference type="SMART" id="SM00091">
    <property type="entry name" value="PAS"/>
    <property type="match status" value="3"/>
</dbReference>
<dbReference type="InterPro" id="IPR000014">
    <property type="entry name" value="PAS"/>
</dbReference>
<evidence type="ECO:0000259" key="18">
    <source>
        <dbReference type="PROSITE" id="PS50112"/>
    </source>
</evidence>
<dbReference type="FunFam" id="3.30.450.20:FF:000088">
    <property type="entry name" value="Sensory transduction histidine kinase"/>
    <property type="match status" value="1"/>
</dbReference>
<evidence type="ECO:0000256" key="13">
    <source>
        <dbReference type="ARBA" id="ARBA00022989"/>
    </source>
</evidence>
<dbReference type="SMART" id="SM00387">
    <property type="entry name" value="HATPase_c"/>
    <property type="match status" value="1"/>
</dbReference>
<keyword evidence="15 16" id="KW-0472">Membrane</keyword>
<evidence type="ECO:0000256" key="15">
    <source>
        <dbReference type="ARBA" id="ARBA00023136"/>
    </source>
</evidence>
<keyword evidence="7" id="KW-0808">Transferase</keyword>
<dbReference type="CDD" id="cd00130">
    <property type="entry name" value="PAS"/>
    <property type="match status" value="3"/>
</dbReference>
<evidence type="ECO:0000256" key="7">
    <source>
        <dbReference type="ARBA" id="ARBA00022679"/>
    </source>
</evidence>
<evidence type="ECO:0000256" key="2">
    <source>
        <dbReference type="ARBA" id="ARBA00004429"/>
    </source>
</evidence>
<dbReference type="SMART" id="SM00388">
    <property type="entry name" value="HisKA"/>
    <property type="match status" value="1"/>
</dbReference>
<organism evidence="20">
    <name type="scientific">marine sediment metagenome</name>
    <dbReference type="NCBI Taxonomy" id="412755"/>
    <lineage>
        <taxon>unclassified sequences</taxon>
        <taxon>metagenomes</taxon>
        <taxon>ecological metagenomes</taxon>
    </lineage>
</organism>
<dbReference type="PANTHER" id="PTHR43304">
    <property type="entry name" value="PHYTOCHROME-LIKE PROTEIN CPH1"/>
    <property type="match status" value="1"/>
</dbReference>
<evidence type="ECO:0000259" key="17">
    <source>
        <dbReference type="PROSITE" id="PS50109"/>
    </source>
</evidence>
<dbReference type="InterPro" id="IPR052162">
    <property type="entry name" value="Sensor_kinase/Photoreceptor"/>
</dbReference>
<evidence type="ECO:0000256" key="11">
    <source>
        <dbReference type="ARBA" id="ARBA00022777"/>
    </source>
</evidence>
<name>A0A0F9MCC0_9ZZZZ</name>
<dbReference type="SUPFAM" id="SSF55874">
    <property type="entry name" value="ATPase domain of HSP90 chaperone/DNA topoisomerase II/histidine kinase"/>
    <property type="match status" value="1"/>
</dbReference>
<dbReference type="InterPro" id="IPR013655">
    <property type="entry name" value="PAS_fold_3"/>
</dbReference>
<dbReference type="SUPFAM" id="SSF47384">
    <property type="entry name" value="Homodimeric domain of signal transducing histidine kinase"/>
    <property type="match status" value="1"/>
</dbReference>
<dbReference type="PROSITE" id="PS50109">
    <property type="entry name" value="HIS_KIN"/>
    <property type="match status" value="1"/>
</dbReference>
<protein>
    <recommendedName>
        <fullName evidence="3">histidine kinase</fullName>
        <ecNumber evidence="3">2.7.13.3</ecNumber>
    </recommendedName>
</protein>
<proteinExistence type="predicted"/>
<sequence length="998" mass="115411">MGSLKQFIRKNNLIIIGFGLLIIYFLLEPLFDFFLFGEGEEFFLFVFPTEIPEIIERFIVTIFIVSFSAYSQLISNKHKKAGSEIEHKLKERGRVINIAGRQRMLIQKMSKEVLILAISSSKEKKDYIQLKSSRDLFETSHHDLCYGNSSSGLPIETNVNAIKQWEKIDVMWQEFKNLIILVENNCISENVINDIKEKNIPLLMEINNLVEILEQEGENLYKFSESEEIYRVISENADDLIMILNLNFEIVFINESTHINKIGYSAIDILGKKIINFVHPEEIKNIINILTTVDKKNKDKDEIRIKTKEGKWYWFSVKSKKFVDYNGNQKFLVISRNITEHKNAEQKLKESEHNLGERVKELTYLYELTKLVENPVISLEDILNGSLNLIPPAWQFPDITTARITYDGREYKFSNFEETEWRLITMIKINEKPLMIEVYYLEDKPFLKEEEDLISDIGKRLKSILEQKETQQKLKESEEWLSTTLMSIGDAVIATDRLGNIQFVNPIAEVITGFKHEACIGKPLKDIFNIINEETRKSVENPVLNVIRKSKIGGLANHNVLIAKNGKEIPIDDNGAPIKDGKGNLKGVVLVFRDITESRKAEEELQKSKTSLVNAQRIAHLGNWDWDIVKNELVWSDEIYRIFSLKTQEFGATYEAFVNIIHPDDRELVQNAVDEALYRNKPYSIDHRIVLPDGSVRVVHEQGEVTFDKDDKPIQMLGTVWDITERKKSEKLRERFSEKLENKVKKRTKELKESLEQQKLYQEQLLKASQFKSEFMASMSHELRTPLNSAIGFTDILLEGFYGDINEKQNHFLNNIRSSAFHLLDLINDVLDISKIEAGKIELNIEEFSLNKITDQIITTLKPMYEEKNLEFDVIGLEEDKIILADKLRFKEILYNLLSNAVKYTKEGGFKLKVLESENQWEFNVIDTGIGIAEEDFGLIFKEFKRVKSDYVYSVEGTGLGLSLTKKLIELHGGNISFTTKLGEGSTFTFKLPKKIKK</sequence>
<feature type="domain" description="PAC" evidence="19">
    <location>
        <begin position="299"/>
        <end position="350"/>
    </location>
</feature>
<dbReference type="FunFam" id="3.30.565.10:FF:000023">
    <property type="entry name" value="PAS domain-containing sensor histidine kinase"/>
    <property type="match status" value="1"/>
</dbReference>
<dbReference type="CDD" id="cd00082">
    <property type="entry name" value="HisKA"/>
    <property type="match status" value="1"/>
</dbReference>
<keyword evidence="13 16" id="KW-1133">Transmembrane helix</keyword>
<dbReference type="InterPro" id="IPR035965">
    <property type="entry name" value="PAS-like_dom_sf"/>
</dbReference>
<dbReference type="PROSITE" id="PS50113">
    <property type="entry name" value="PAC"/>
    <property type="match status" value="3"/>
</dbReference>
<feature type="domain" description="PAC" evidence="19">
    <location>
        <begin position="683"/>
        <end position="735"/>
    </location>
</feature>
<dbReference type="Pfam" id="PF00512">
    <property type="entry name" value="HisKA"/>
    <property type="match status" value="1"/>
</dbReference>
<dbReference type="InterPro" id="IPR029095">
    <property type="entry name" value="NarX-like_N"/>
</dbReference>
<evidence type="ECO:0000256" key="14">
    <source>
        <dbReference type="ARBA" id="ARBA00023012"/>
    </source>
</evidence>
<dbReference type="InterPro" id="IPR004358">
    <property type="entry name" value="Sig_transdc_His_kin-like_C"/>
</dbReference>
<evidence type="ECO:0000259" key="19">
    <source>
        <dbReference type="PROSITE" id="PS50113"/>
    </source>
</evidence>
<feature type="domain" description="PAS" evidence="18">
    <location>
        <begin position="635"/>
        <end position="680"/>
    </location>
</feature>
<keyword evidence="4" id="KW-1003">Cell membrane</keyword>
<dbReference type="SMART" id="SM00086">
    <property type="entry name" value="PAC"/>
    <property type="match status" value="3"/>
</dbReference>
<comment type="subcellular location">
    <subcellularLocation>
        <location evidence="2">Cell inner membrane</location>
        <topology evidence="2">Multi-pass membrane protein</topology>
    </subcellularLocation>
</comment>
<dbReference type="SUPFAM" id="SSF55785">
    <property type="entry name" value="PYP-like sensor domain (PAS domain)"/>
    <property type="match status" value="3"/>
</dbReference>
<evidence type="ECO:0000256" key="8">
    <source>
        <dbReference type="ARBA" id="ARBA00022692"/>
    </source>
</evidence>
<dbReference type="InterPro" id="IPR001610">
    <property type="entry name" value="PAC"/>
</dbReference>
<dbReference type="Gene3D" id="3.30.565.10">
    <property type="entry name" value="Histidine kinase-like ATPase, C-terminal domain"/>
    <property type="match status" value="1"/>
</dbReference>
<evidence type="ECO:0000256" key="6">
    <source>
        <dbReference type="ARBA" id="ARBA00022553"/>
    </source>
</evidence>
<evidence type="ECO:0000313" key="20">
    <source>
        <dbReference type="EMBL" id="KKM66827.1"/>
    </source>
</evidence>
<keyword evidence="11" id="KW-0418">Kinase</keyword>
<feature type="domain" description="PAC" evidence="19">
    <location>
        <begin position="555"/>
        <end position="607"/>
    </location>
</feature>
<evidence type="ECO:0000256" key="3">
    <source>
        <dbReference type="ARBA" id="ARBA00012438"/>
    </source>
</evidence>
<dbReference type="InterPro" id="IPR003661">
    <property type="entry name" value="HisK_dim/P_dom"/>
</dbReference>
<keyword evidence="10" id="KW-0547">Nucleotide-binding</keyword>
<dbReference type="InterPro" id="IPR036097">
    <property type="entry name" value="HisK_dim/P_sf"/>
</dbReference>
<comment type="catalytic activity">
    <reaction evidence="1">
        <text>ATP + protein L-histidine = ADP + protein N-phospho-L-histidine.</text>
        <dbReference type="EC" id="2.7.13.3"/>
    </reaction>
</comment>
<keyword evidence="14" id="KW-0902">Two-component regulatory system</keyword>
<accession>A0A0F9MCC0</accession>
<dbReference type="GO" id="GO:0005524">
    <property type="term" value="F:ATP binding"/>
    <property type="evidence" value="ECO:0007669"/>
    <property type="project" value="UniProtKB-KW"/>
</dbReference>
<dbReference type="Pfam" id="PF13426">
    <property type="entry name" value="PAS_9"/>
    <property type="match status" value="2"/>
</dbReference>
<gene>
    <name evidence="20" type="ORF">LCGC14_1477290</name>
</gene>
<keyword evidence="5" id="KW-0997">Cell inner membrane</keyword>
<dbReference type="CDD" id="cd16922">
    <property type="entry name" value="HATPase_EvgS-ArcB-TorS-like"/>
    <property type="match status" value="1"/>
</dbReference>
<dbReference type="Gene3D" id="2.10.70.100">
    <property type="match status" value="1"/>
</dbReference>
<evidence type="ECO:0000256" key="4">
    <source>
        <dbReference type="ARBA" id="ARBA00022475"/>
    </source>
</evidence>
<evidence type="ECO:0000256" key="10">
    <source>
        <dbReference type="ARBA" id="ARBA00022741"/>
    </source>
</evidence>
<dbReference type="AlphaFoldDB" id="A0A0F9MCC0"/>
<feature type="transmembrane region" description="Helical" evidence="16">
    <location>
        <begin position="12"/>
        <end position="34"/>
    </location>
</feature>